<evidence type="ECO:0000313" key="1">
    <source>
        <dbReference type="EMBL" id="KAH9840451.1"/>
    </source>
</evidence>
<proteinExistence type="predicted"/>
<protein>
    <submittedName>
        <fullName evidence="1">Uncharacterized protein</fullName>
    </submittedName>
</protein>
<reference evidence="1 2" key="1">
    <citation type="journal article" date="2018" name="IMA Fungus">
        <title>IMA Genome-F 10: Nine draft genome sequences of Claviceps purpurea s.lat., including C. arundinis, C. humidiphila, and C. cf. spartinae, pseudomolecules for the pitch canker pathogen Fusarium circinatum, draft genome of Davidsoniella eucalypti, Grosmannia galeiformis, Quambalaria eucalypti, and Teratosphaeria destructans.</title>
        <authorList>
            <person name="Wingfield B.D."/>
            <person name="Liu M."/>
            <person name="Nguyen H.D."/>
            <person name="Lane F.A."/>
            <person name="Morgan S.W."/>
            <person name="De Vos L."/>
            <person name="Wilken P.M."/>
            <person name="Duong T.A."/>
            <person name="Aylward J."/>
            <person name="Coetzee M.P."/>
            <person name="Dadej K."/>
            <person name="De Beer Z.W."/>
            <person name="Findlay W."/>
            <person name="Havenga M."/>
            <person name="Kolarik M."/>
            <person name="Menzies J.G."/>
            <person name="Naidoo K."/>
            <person name="Pochopski O."/>
            <person name="Shoukouhi P."/>
            <person name="Santana Q.C."/>
            <person name="Seifert K.A."/>
            <person name="Soal N."/>
            <person name="Steenkamp E.T."/>
            <person name="Tatham C.T."/>
            <person name="van der Nest M.A."/>
            <person name="Wingfield M.J."/>
        </authorList>
    </citation>
    <scope>NUCLEOTIDE SEQUENCE [LARGE SCALE GENOMIC DNA]</scope>
    <source>
        <strain evidence="1">CMW44962</strain>
    </source>
</reference>
<evidence type="ECO:0000313" key="2">
    <source>
        <dbReference type="Proteomes" id="UP001138500"/>
    </source>
</evidence>
<gene>
    <name evidence="1" type="ORF">Tdes44962_MAKER01651</name>
</gene>
<dbReference type="Proteomes" id="UP001138500">
    <property type="component" value="Unassembled WGS sequence"/>
</dbReference>
<sequence>MFDALSALARAISIPKVGQCQGQGHGRPEEVAFQRPQALLPVQQGKPRATDREIVHGMLSLKMQDSSAATKGMSKK</sequence>
<comment type="caution">
    <text evidence="1">The sequence shown here is derived from an EMBL/GenBank/DDBJ whole genome shotgun (WGS) entry which is preliminary data.</text>
</comment>
<keyword evidence="2" id="KW-1185">Reference proteome</keyword>
<organism evidence="1 2">
    <name type="scientific">Teratosphaeria destructans</name>
    <dbReference type="NCBI Taxonomy" id="418781"/>
    <lineage>
        <taxon>Eukaryota</taxon>
        <taxon>Fungi</taxon>
        <taxon>Dikarya</taxon>
        <taxon>Ascomycota</taxon>
        <taxon>Pezizomycotina</taxon>
        <taxon>Dothideomycetes</taxon>
        <taxon>Dothideomycetidae</taxon>
        <taxon>Mycosphaerellales</taxon>
        <taxon>Teratosphaeriaceae</taxon>
        <taxon>Teratosphaeria</taxon>
    </lineage>
</organism>
<name>A0A9W7SXL1_9PEZI</name>
<accession>A0A9W7SXL1</accession>
<reference evidence="1 2" key="2">
    <citation type="journal article" date="2021" name="Curr. Genet.">
        <title>Genetic response to nitrogen starvation in the aggressive Eucalyptus foliar pathogen Teratosphaeria destructans.</title>
        <authorList>
            <person name="Havenga M."/>
            <person name="Wingfield B.D."/>
            <person name="Wingfield M.J."/>
            <person name="Dreyer L.L."/>
            <person name="Roets F."/>
            <person name="Aylward J."/>
        </authorList>
    </citation>
    <scope>NUCLEOTIDE SEQUENCE [LARGE SCALE GENOMIC DNA]</scope>
    <source>
        <strain evidence="1">CMW44962</strain>
    </source>
</reference>
<dbReference type="EMBL" id="RIBY02000557">
    <property type="protein sequence ID" value="KAH9840451.1"/>
    <property type="molecule type" value="Genomic_DNA"/>
</dbReference>
<dbReference type="AlphaFoldDB" id="A0A9W7SXL1"/>